<proteinExistence type="predicted"/>
<protein>
    <recommendedName>
        <fullName evidence="3">TH1 domain-containing protein</fullName>
    </recommendedName>
</protein>
<name>A0A1R2D509_9CILI</name>
<evidence type="ECO:0000313" key="2">
    <source>
        <dbReference type="Proteomes" id="UP000187209"/>
    </source>
</evidence>
<organism evidence="1 2">
    <name type="scientific">Stentor coeruleus</name>
    <dbReference type="NCBI Taxonomy" id="5963"/>
    <lineage>
        <taxon>Eukaryota</taxon>
        <taxon>Sar</taxon>
        <taxon>Alveolata</taxon>
        <taxon>Ciliophora</taxon>
        <taxon>Postciliodesmatophora</taxon>
        <taxon>Heterotrichea</taxon>
        <taxon>Heterotrichida</taxon>
        <taxon>Stentoridae</taxon>
        <taxon>Stentor</taxon>
    </lineage>
</organism>
<evidence type="ECO:0000313" key="1">
    <source>
        <dbReference type="EMBL" id="OMJ96347.1"/>
    </source>
</evidence>
<evidence type="ECO:0008006" key="3">
    <source>
        <dbReference type="Google" id="ProtNLM"/>
    </source>
</evidence>
<reference evidence="1 2" key="1">
    <citation type="submission" date="2016-11" db="EMBL/GenBank/DDBJ databases">
        <title>The macronuclear genome of Stentor coeruleus: a giant cell with tiny introns.</title>
        <authorList>
            <person name="Slabodnick M."/>
            <person name="Ruby J.G."/>
            <person name="Reiff S.B."/>
            <person name="Swart E.C."/>
            <person name="Gosai S."/>
            <person name="Prabakaran S."/>
            <person name="Witkowska E."/>
            <person name="Larue G.E."/>
            <person name="Fisher S."/>
            <person name="Freeman R.M."/>
            <person name="Gunawardena J."/>
            <person name="Chu W."/>
            <person name="Stover N.A."/>
            <person name="Gregory B.D."/>
            <person name="Nowacki M."/>
            <person name="Derisi J."/>
            <person name="Roy S.W."/>
            <person name="Marshall W.F."/>
            <person name="Sood P."/>
        </authorList>
    </citation>
    <scope>NUCLEOTIDE SEQUENCE [LARGE SCALE GENOMIC DNA]</scope>
    <source>
        <strain evidence="1">WM001</strain>
    </source>
</reference>
<gene>
    <name evidence="1" type="ORF">SteCoe_86</name>
</gene>
<comment type="caution">
    <text evidence="1">The sequence shown here is derived from an EMBL/GenBank/DDBJ whole genome shotgun (WGS) entry which is preliminary data.</text>
</comment>
<accession>A0A1R2D509</accession>
<sequence>MGNSCCTGRLHQKKLDLTKNSKVSLPLELPFSNINQNSQNKASTNIFENSLSLEKIPKTQPNVSFLKETDSDLILYSIDEESDYKKLNTVNYFSHRSEINEGLNYTLINPEDLSKPQQKKILECLDRFNYSLGTGEIEEVDGFAYIEENKKNHMMMITTHAIYLLKPEDLSLVSKRVILEDVTILVISKNKDTLLIANRVNKADFCISCDNIDNIVKSIQQVSNEAFGQYVPWIVCEKGSDVLSMLYNVNIDEKKLFNEQHLAILKIIVEHGDIGENEILVENTCSKRDGQMINGIFVVTESAIYHVDTSYAFVKRIDLKNIDKIVYTNRENCMAIYEDLDISEYNLKIGVCEKVRQAASECRKMIKVVIDNL</sequence>
<keyword evidence="2" id="KW-1185">Reference proteome</keyword>
<dbReference type="AlphaFoldDB" id="A0A1R2D509"/>
<dbReference type="EMBL" id="MPUH01000001">
    <property type="protein sequence ID" value="OMJ96347.1"/>
    <property type="molecule type" value="Genomic_DNA"/>
</dbReference>
<dbReference type="Proteomes" id="UP000187209">
    <property type="component" value="Unassembled WGS sequence"/>
</dbReference>